<gene>
    <name evidence="2" type="ORF">SAMN04487992_11642</name>
</gene>
<dbReference type="InterPro" id="IPR000182">
    <property type="entry name" value="GNAT_dom"/>
</dbReference>
<dbReference type="PANTHER" id="PTHR43792:SF1">
    <property type="entry name" value="N-ACETYLTRANSFERASE DOMAIN-CONTAINING PROTEIN"/>
    <property type="match status" value="1"/>
</dbReference>
<proteinExistence type="predicted"/>
<keyword evidence="2" id="KW-0808">Transferase</keyword>
<dbReference type="InterPro" id="IPR016181">
    <property type="entry name" value="Acyl_CoA_acyltransferase"/>
</dbReference>
<dbReference type="Pfam" id="PF13302">
    <property type="entry name" value="Acetyltransf_3"/>
    <property type="match status" value="1"/>
</dbReference>
<sequence length="179" mass="20341">MYTEFKTERLRLRPTLEEDAELIYQLMNTDKFIKYVDDRGIISIPMAADYIKRMMLPQLKALGFSSYTMITKHDEVKIGTCGLYNRDGVAGIDIGFGLLPGFEGLGYAYEASHRILNAAFDEFKLNEVKAITSKENFSSQKLLEKLGLQKDGVTKLPNSDEEILLYTLAANKRRIAQKD</sequence>
<dbReference type="InterPro" id="IPR051531">
    <property type="entry name" value="N-acetyltransferase"/>
</dbReference>
<name>A0A1G7L8U6_9FLAO</name>
<dbReference type="RefSeq" id="WP_074539375.1">
    <property type="nucleotide sequence ID" value="NZ_FNBD01000016.1"/>
</dbReference>
<dbReference type="PANTHER" id="PTHR43792">
    <property type="entry name" value="GNAT FAMILY, PUTATIVE (AFU_ORTHOLOGUE AFUA_3G00765)-RELATED-RELATED"/>
    <property type="match status" value="1"/>
</dbReference>
<protein>
    <submittedName>
        <fullName evidence="2">Protein N-acetyltransferase, RimJ/RimL family</fullName>
    </submittedName>
</protein>
<organism evidence="2 3">
    <name type="scientific">Cellulophaga baltica</name>
    <dbReference type="NCBI Taxonomy" id="76594"/>
    <lineage>
        <taxon>Bacteria</taxon>
        <taxon>Pseudomonadati</taxon>
        <taxon>Bacteroidota</taxon>
        <taxon>Flavobacteriia</taxon>
        <taxon>Flavobacteriales</taxon>
        <taxon>Flavobacteriaceae</taxon>
        <taxon>Cellulophaga</taxon>
    </lineage>
</organism>
<feature type="domain" description="N-acetyltransferase" evidence="1">
    <location>
        <begin position="10"/>
        <end position="169"/>
    </location>
</feature>
<dbReference type="eggNOG" id="COG1670">
    <property type="taxonomic scope" value="Bacteria"/>
</dbReference>
<dbReference type="EMBL" id="FNBD01000016">
    <property type="protein sequence ID" value="SDF45845.1"/>
    <property type="molecule type" value="Genomic_DNA"/>
</dbReference>
<evidence type="ECO:0000259" key="1">
    <source>
        <dbReference type="PROSITE" id="PS51186"/>
    </source>
</evidence>
<dbReference type="Gene3D" id="3.40.630.30">
    <property type="match status" value="1"/>
</dbReference>
<dbReference type="GO" id="GO:0016747">
    <property type="term" value="F:acyltransferase activity, transferring groups other than amino-acyl groups"/>
    <property type="evidence" value="ECO:0007669"/>
    <property type="project" value="InterPro"/>
</dbReference>
<evidence type="ECO:0000313" key="3">
    <source>
        <dbReference type="Proteomes" id="UP000182114"/>
    </source>
</evidence>
<evidence type="ECO:0000313" key="2">
    <source>
        <dbReference type="EMBL" id="SDF45845.1"/>
    </source>
</evidence>
<keyword evidence="3" id="KW-1185">Reference proteome</keyword>
<dbReference type="Proteomes" id="UP000182114">
    <property type="component" value="Unassembled WGS sequence"/>
</dbReference>
<dbReference type="PROSITE" id="PS51186">
    <property type="entry name" value="GNAT"/>
    <property type="match status" value="1"/>
</dbReference>
<dbReference type="AlphaFoldDB" id="A0A1G7L8U6"/>
<reference evidence="3" key="1">
    <citation type="submission" date="2016-10" db="EMBL/GenBank/DDBJ databases">
        <authorList>
            <person name="Varghese N."/>
            <person name="Submissions S."/>
        </authorList>
    </citation>
    <scope>NUCLEOTIDE SEQUENCE [LARGE SCALE GENOMIC DNA]</scope>
    <source>
        <strain evidence="3">DSM 24729</strain>
    </source>
</reference>
<accession>A0A1G7L8U6</accession>
<dbReference type="SUPFAM" id="SSF55729">
    <property type="entry name" value="Acyl-CoA N-acyltransferases (Nat)"/>
    <property type="match status" value="1"/>
</dbReference>